<proteinExistence type="predicted"/>
<feature type="non-terminal residue" evidence="1">
    <location>
        <position position="101"/>
    </location>
</feature>
<reference evidence="1 2" key="1">
    <citation type="journal article" date="2021" name="Sci. Rep.">
        <title>Genome sequencing of the multicellular alga Astrephomene provides insights into convergent evolution of germ-soma differentiation.</title>
        <authorList>
            <person name="Yamashita S."/>
            <person name="Yamamoto K."/>
            <person name="Matsuzaki R."/>
            <person name="Suzuki S."/>
            <person name="Yamaguchi H."/>
            <person name="Hirooka S."/>
            <person name="Minakuchi Y."/>
            <person name="Miyagishima S."/>
            <person name="Kawachi M."/>
            <person name="Toyoda A."/>
            <person name="Nozaki H."/>
        </authorList>
    </citation>
    <scope>NUCLEOTIDE SEQUENCE [LARGE SCALE GENOMIC DNA]</scope>
    <source>
        <strain evidence="1 2">NIES-4017</strain>
    </source>
</reference>
<dbReference type="EMBL" id="BMAR01000001">
    <property type="protein sequence ID" value="GFR41373.1"/>
    <property type="molecule type" value="Genomic_DNA"/>
</dbReference>
<accession>A0AAD3HHZ7</accession>
<sequence length="101" mass="11151">MELGSPRSPTVQFPVSGPTTNCVCPNAPRKPAFRREQQTGNFDTALTCARESLEVMSEEERQAALKHLPRHTLEGVFLAFCHWQAGSQLGLDFQNLLALAP</sequence>
<gene>
    <name evidence="1" type="ORF">Agub_g2056</name>
</gene>
<organism evidence="1 2">
    <name type="scientific">Astrephomene gubernaculifera</name>
    <dbReference type="NCBI Taxonomy" id="47775"/>
    <lineage>
        <taxon>Eukaryota</taxon>
        <taxon>Viridiplantae</taxon>
        <taxon>Chlorophyta</taxon>
        <taxon>core chlorophytes</taxon>
        <taxon>Chlorophyceae</taxon>
        <taxon>CS clade</taxon>
        <taxon>Chlamydomonadales</taxon>
        <taxon>Astrephomenaceae</taxon>
        <taxon>Astrephomene</taxon>
    </lineage>
</organism>
<name>A0AAD3HHZ7_9CHLO</name>
<comment type="caution">
    <text evidence="1">The sequence shown here is derived from an EMBL/GenBank/DDBJ whole genome shotgun (WGS) entry which is preliminary data.</text>
</comment>
<protein>
    <submittedName>
        <fullName evidence="1">Uncharacterized protein</fullName>
    </submittedName>
</protein>
<dbReference type="Proteomes" id="UP001054857">
    <property type="component" value="Unassembled WGS sequence"/>
</dbReference>
<evidence type="ECO:0000313" key="2">
    <source>
        <dbReference type="Proteomes" id="UP001054857"/>
    </source>
</evidence>
<dbReference type="AlphaFoldDB" id="A0AAD3HHZ7"/>
<evidence type="ECO:0000313" key="1">
    <source>
        <dbReference type="EMBL" id="GFR41373.1"/>
    </source>
</evidence>
<keyword evidence="2" id="KW-1185">Reference proteome</keyword>